<keyword evidence="3" id="KW-1185">Reference proteome</keyword>
<organism evidence="2 3">
    <name type="scientific">Knipowitschia caucasica</name>
    <name type="common">Caucasian dwarf goby</name>
    <name type="synonym">Pomatoschistus caucasicus</name>
    <dbReference type="NCBI Taxonomy" id="637954"/>
    <lineage>
        <taxon>Eukaryota</taxon>
        <taxon>Metazoa</taxon>
        <taxon>Chordata</taxon>
        <taxon>Craniata</taxon>
        <taxon>Vertebrata</taxon>
        <taxon>Euteleostomi</taxon>
        <taxon>Actinopterygii</taxon>
        <taxon>Neopterygii</taxon>
        <taxon>Teleostei</taxon>
        <taxon>Neoteleostei</taxon>
        <taxon>Acanthomorphata</taxon>
        <taxon>Gobiaria</taxon>
        <taxon>Gobiiformes</taxon>
        <taxon>Gobioidei</taxon>
        <taxon>Gobiidae</taxon>
        <taxon>Gobiinae</taxon>
        <taxon>Knipowitschia</taxon>
    </lineage>
</organism>
<evidence type="ECO:0000256" key="1">
    <source>
        <dbReference type="SAM" id="MobiDB-lite"/>
    </source>
</evidence>
<feature type="region of interest" description="Disordered" evidence="1">
    <location>
        <begin position="53"/>
        <end position="73"/>
    </location>
</feature>
<reference evidence="2 3" key="1">
    <citation type="submission" date="2024-04" db="EMBL/GenBank/DDBJ databases">
        <authorList>
            <person name="Waldvogel A.-M."/>
            <person name="Schoenle A."/>
        </authorList>
    </citation>
    <scope>NUCLEOTIDE SEQUENCE [LARGE SCALE GENOMIC DNA]</scope>
</reference>
<feature type="region of interest" description="Disordered" evidence="1">
    <location>
        <begin position="1"/>
        <end position="33"/>
    </location>
</feature>
<dbReference type="AlphaFoldDB" id="A0AAV2JXJ3"/>
<proteinExistence type="predicted"/>
<dbReference type="EMBL" id="OZ035836">
    <property type="protein sequence ID" value="CAL1580747.1"/>
    <property type="molecule type" value="Genomic_DNA"/>
</dbReference>
<name>A0AAV2JXJ3_KNICA</name>
<evidence type="ECO:0000313" key="3">
    <source>
        <dbReference type="Proteomes" id="UP001497482"/>
    </source>
</evidence>
<sequence>MRSQRTVLQRPRGSTLPTLHRRPDSALANGSSYTNTAVDVEQDFTNVTYGSQQVGGSEEVCGSRQRRRPMGAGGEVVRHTFNASLVED</sequence>
<evidence type="ECO:0000313" key="2">
    <source>
        <dbReference type="EMBL" id="CAL1580747.1"/>
    </source>
</evidence>
<gene>
    <name evidence="2" type="ORF">KC01_LOCUS11559</name>
</gene>
<dbReference type="Proteomes" id="UP001497482">
    <property type="component" value="Chromosome 14"/>
</dbReference>
<accession>A0AAV2JXJ3</accession>
<protein>
    <submittedName>
        <fullName evidence="2">Uncharacterized protein</fullName>
    </submittedName>
</protein>